<dbReference type="OMA" id="EEGPYWP"/>
<dbReference type="PROSITE" id="PS51203">
    <property type="entry name" value="CS"/>
    <property type="match status" value="1"/>
</dbReference>
<keyword evidence="5" id="KW-1185">Reference proteome</keyword>
<name>A0A3P6TWX1_LITSI</name>
<dbReference type="GO" id="GO:0006457">
    <property type="term" value="P:protein folding"/>
    <property type="evidence" value="ECO:0007669"/>
    <property type="project" value="TreeGrafter"/>
</dbReference>
<dbReference type="GO" id="GO:0005634">
    <property type="term" value="C:nucleus"/>
    <property type="evidence" value="ECO:0007669"/>
    <property type="project" value="TreeGrafter"/>
</dbReference>
<reference evidence="4 5" key="1">
    <citation type="submission" date="2018-08" db="EMBL/GenBank/DDBJ databases">
        <authorList>
            <person name="Laetsch R D."/>
            <person name="Stevens L."/>
            <person name="Kumar S."/>
            <person name="Blaxter L. M."/>
        </authorList>
    </citation>
    <scope>NUCLEOTIDE SEQUENCE [LARGE SCALE GENOMIC DNA]</scope>
</reference>
<dbReference type="FunFam" id="2.60.40.790:FF:000013">
    <property type="entry name" value="Very-long-chain (3R)-3-hydroxyacyl-CoA dehydratase"/>
    <property type="match status" value="1"/>
</dbReference>
<evidence type="ECO:0000313" key="4">
    <source>
        <dbReference type="EMBL" id="VDK85945.1"/>
    </source>
</evidence>
<evidence type="ECO:0000313" key="5">
    <source>
        <dbReference type="Proteomes" id="UP000277928"/>
    </source>
</evidence>
<dbReference type="InterPro" id="IPR007052">
    <property type="entry name" value="CS_dom"/>
</dbReference>
<dbReference type="CDD" id="cd06465">
    <property type="entry name" value="p23_hB-ind1_like"/>
    <property type="match status" value="1"/>
</dbReference>
<comment type="similarity">
    <text evidence="1">Belongs to the p23/wos2 family.</text>
</comment>
<dbReference type="PANTHER" id="PTHR22932:SF1">
    <property type="entry name" value="CO-CHAPERONE PROTEIN DAF-41"/>
    <property type="match status" value="1"/>
</dbReference>
<evidence type="ECO:0000256" key="1">
    <source>
        <dbReference type="ARBA" id="ARBA00025733"/>
    </source>
</evidence>
<dbReference type="OrthoDB" id="1564555at2759"/>
<dbReference type="GO" id="GO:0051087">
    <property type="term" value="F:protein-folding chaperone binding"/>
    <property type="evidence" value="ECO:0007669"/>
    <property type="project" value="TreeGrafter"/>
</dbReference>
<evidence type="ECO:0000256" key="2">
    <source>
        <dbReference type="SAM" id="MobiDB-lite"/>
    </source>
</evidence>
<feature type="compositionally biased region" description="Basic and acidic residues" evidence="2">
    <location>
        <begin position="183"/>
        <end position="202"/>
    </location>
</feature>
<dbReference type="Gene3D" id="2.60.40.790">
    <property type="match status" value="1"/>
</dbReference>
<dbReference type="GO" id="GO:0051131">
    <property type="term" value="P:chaperone-mediated protein complex assembly"/>
    <property type="evidence" value="ECO:0007669"/>
    <property type="project" value="TreeGrafter"/>
</dbReference>
<sequence>MTNSTMATALHPLVQWAQRDKLLYLTIEIDNVADLQITDKSLHVKGTYGGSKALYEATLDFYAEVKTDYRKIANDRHLELVVNKETPNWWPRLAKNSTKLPWVKVDFNKWKDEDEDEDDMNGGDLDFQNYMSKLDAGGAGAPNLDDFDDDDDKDEDDEDMPDLEDIDDKEGLDDEAKAGTAAEGKKDKVEAGDKKEEVVKHS</sequence>
<dbReference type="PANTHER" id="PTHR22932">
    <property type="entry name" value="TELOMERASE-BINDING PROTEIN P23 HSP90 CO-CHAPERONE"/>
    <property type="match status" value="1"/>
</dbReference>
<dbReference type="EMBL" id="UYRX01000752">
    <property type="protein sequence ID" value="VDK85945.1"/>
    <property type="molecule type" value="Genomic_DNA"/>
</dbReference>
<dbReference type="GO" id="GO:0051879">
    <property type="term" value="F:Hsp90 protein binding"/>
    <property type="evidence" value="ECO:0007669"/>
    <property type="project" value="InterPro"/>
</dbReference>
<dbReference type="STRING" id="42156.A0A3P6TWX1"/>
<proteinExistence type="inferred from homology"/>
<dbReference type="SUPFAM" id="SSF49764">
    <property type="entry name" value="HSP20-like chaperones"/>
    <property type="match status" value="1"/>
</dbReference>
<dbReference type="AlphaFoldDB" id="A0A3P6TWX1"/>
<accession>A0A3P6TWX1</accession>
<feature type="compositionally biased region" description="Acidic residues" evidence="2">
    <location>
        <begin position="145"/>
        <end position="173"/>
    </location>
</feature>
<dbReference type="Proteomes" id="UP000277928">
    <property type="component" value="Unassembled WGS sequence"/>
</dbReference>
<dbReference type="GO" id="GO:0005829">
    <property type="term" value="C:cytosol"/>
    <property type="evidence" value="ECO:0007669"/>
    <property type="project" value="TreeGrafter"/>
</dbReference>
<dbReference type="InterPro" id="IPR008978">
    <property type="entry name" value="HSP20-like_chaperone"/>
</dbReference>
<protein>
    <recommendedName>
        <fullName evidence="3">CS domain-containing protein</fullName>
    </recommendedName>
</protein>
<dbReference type="InterPro" id="IPR045250">
    <property type="entry name" value="p23-like"/>
</dbReference>
<evidence type="ECO:0000259" key="3">
    <source>
        <dbReference type="PROSITE" id="PS51203"/>
    </source>
</evidence>
<gene>
    <name evidence="4" type="ORF">NLS_LOCUS7378</name>
</gene>
<feature type="domain" description="CS" evidence="3">
    <location>
        <begin position="9"/>
        <end position="94"/>
    </location>
</feature>
<feature type="region of interest" description="Disordered" evidence="2">
    <location>
        <begin position="113"/>
        <end position="202"/>
    </location>
</feature>
<organism evidence="4 5">
    <name type="scientific">Litomosoides sigmodontis</name>
    <name type="common">Filarial nematode worm</name>
    <dbReference type="NCBI Taxonomy" id="42156"/>
    <lineage>
        <taxon>Eukaryota</taxon>
        <taxon>Metazoa</taxon>
        <taxon>Ecdysozoa</taxon>
        <taxon>Nematoda</taxon>
        <taxon>Chromadorea</taxon>
        <taxon>Rhabditida</taxon>
        <taxon>Spirurina</taxon>
        <taxon>Spiruromorpha</taxon>
        <taxon>Filarioidea</taxon>
        <taxon>Onchocercidae</taxon>
        <taxon>Litomosoides</taxon>
    </lineage>
</organism>